<proteinExistence type="predicted"/>
<accession>A0ABN3I5L5</accession>
<dbReference type="Gene3D" id="3.40.50.11530">
    <property type="match status" value="1"/>
</dbReference>
<evidence type="ECO:0000259" key="1">
    <source>
        <dbReference type="PROSITE" id="PS51534"/>
    </source>
</evidence>
<evidence type="ECO:0000313" key="2">
    <source>
        <dbReference type="EMBL" id="GAA2395439.1"/>
    </source>
</evidence>
<dbReference type="PROSITE" id="PS51534">
    <property type="entry name" value="SEFIR"/>
    <property type="match status" value="1"/>
</dbReference>
<dbReference type="EMBL" id="BAAARV010000142">
    <property type="protein sequence ID" value="GAA2395439.1"/>
    <property type="molecule type" value="Genomic_DNA"/>
</dbReference>
<comment type="caution">
    <text evidence="2">The sequence shown here is derived from an EMBL/GenBank/DDBJ whole genome shotgun (WGS) entry which is preliminary data.</text>
</comment>
<dbReference type="Pfam" id="PF13676">
    <property type="entry name" value="TIR_2"/>
    <property type="match status" value="1"/>
</dbReference>
<reference evidence="2 3" key="1">
    <citation type="journal article" date="2019" name="Int. J. Syst. Evol. Microbiol.">
        <title>The Global Catalogue of Microorganisms (GCM) 10K type strain sequencing project: providing services to taxonomists for standard genome sequencing and annotation.</title>
        <authorList>
            <consortium name="The Broad Institute Genomics Platform"/>
            <consortium name="The Broad Institute Genome Sequencing Center for Infectious Disease"/>
            <person name="Wu L."/>
            <person name="Ma J."/>
        </authorList>
    </citation>
    <scope>NUCLEOTIDE SEQUENCE [LARGE SCALE GENOMIC DNA]</scope>
    <source>
        <strain evidence="2 3">JCM 3272</strain>
    </source>
</reference>
<dbReference type="Pfam" id="PF19956">
    <property type="entry name" value="EAD2"/>
    <property type="match status" value="1"/>
</dbReference>
<organism evidence="2 3">
    <name type="scientific">Dactylosporangium salmoneum</name>
    <dbReference type="NCBI Taxonomy" id="53361"/>
    <lineage>
        <taxon>Bacteria</taxon>
        <taxon>Bacillati</taxon>
        <taxon>Actinomycetota</taxon>
        <taxon>Actinomycetes</taxon>
        <taxon>Micromonosporales</taxon>
        <taxon>Micromonosporaceae</taxon>
        <taxon>Dactylosporangium</taxon>
    </lineage>
</organism>
<evidence type="ECO:0000313" key="3">
    <source>
        <dbReference type="Proteomes" id="UP001501444"/>
    </source>
</evidence>
<protein>
    <recommendedName>
        <fullName evidence="1">SEFIR domain-containing protein</fullName>
    </recommendedName>
</protein>
<dbReference type="InterPro" id="IPR013568">
    <property type="entry name" value="SEFIR_dom"/>
</dbReference>
<dbReference type="Proteomes" id="UP001501444">
    <property type="component" value="Unassembled WGS sequence"/>
</dbReference>
<sequence>MLISYAHDNADHEEAVYQFWRTLRDQGVDAKIDLTATATRQIWTEWMTEQVREADYVLVMASPAYRDRAENRGDPAAGRGVRWESRLLQELLFADPDGGFRKVLPVVLPGRSVDELPAWVQPMAGHTYRVAAIAPAGLEELLRVLTGQPLHPEPALGDVPVLPPRTDAAPSAAPAGTTAGLVDALLAVPGMLEPAFRQKLYDGLPPQIAQQLHRDGRARLELVGLVDVFRGYPHLRPWQALVTRLEELVPDHPSVRAVAGLVAGFSGD</sequence>
<feature type="domain" description="SEFIR" evidence="1">
    <location>
        <begin position="1"/>
        <end position="141"/>
    </location>
</feature>
<dbReference type="InterPro" id="IPR045431">
    <property type="entry name" value="EAD2"/>
</dbReference>
<keyword evidence="3" id="KW-1185">Reference proteome</keyword>
<name>A0ABN3I5L5_9ACTN</name>
<gene>
    <name evidence="2" type="ORF">GCM10010170_110200</name>
</gene>
<dbReference type="InterPro" id="IPR000157">
    <property type="entry name" value="TIR_dom"/>
</dbReference>